<comment type="caution">
    <text evidence="1">The sequence shown here is derived from an EMBL/GenBank/DDBJ whole genome shotgun (WGS) entry which is preliminary data.</text>
</comment>
<accession>A0A077PD33</accession>
<dbReference type="Proteomes" id="UP000028500">
    <property type="component" value="Unassembled WGS sequence"/>
</dbReference>
<reference evidence="1" key="1">
    <citation type="submission" date="2013-07" db="EMBL/GenBank/DDBJ databases">
        <title>Sub-species coevolution in mutualistic symbiosis.</title>
        <authorList>
            <person name="Murfin K."/>
            <person name="Klassen J."/>
            <person name="Lee M."/>
            <person name="Forst S."/>
            <person name="Stock P."/>
            <person name="Goodrich-Blair H."/>
        </authorList>
    </citation>
    <scope>NUCLEOTIDE SEQUENCE [LARGE SCALE GENOMIC DNA]</scope>
    <source>
        <strain evidence="1">Kraussei Quebec</strain>
    </source>
</reference>
<dbReference type="EMBL" id="CBSY010000041">
    <property type="protein sequence ID" value="CDH18562.1"/>
    <property type="molecule type" value="Genomic_DNA"/>
</dbReference>
<proteinExistence type="predicted"/>
<keyword evidence="2" id="KW-1185">Reference proteome</keyword>
<dbReference type="RefSeq" id="WP_155271205.1">
    <property type="nucleotide sequence ID" value="NZ_CAWLZI010000130.1"/>
</dbReference>
<name>A0A077PD33_XENBV</name>
<sequence length="179" mass="19765">MNIPEPVFTPVEINTNDNAVIIESCIKQNREDEKRVRAERHASRLRHFAMIAIQQRLDCYAIASLLESEAIVPVNIEQAKAQASAGSSLAGLKSQLSGFTTARQNALQHVTDTLNGIRDKSASVWTFSGKGNGALLAEKMRKDIPEPDAVYTLATLFVGDDISPLERMLSHEPDYHPRP</sequence>
<dbReference type="HOGENOM" id="CLU_1502926_0_0_6"/>
<evidence type="ECO:0008006" key="3">
    <source>
        <dbReference type="Google" id="ProtNLM"/>
    </source>
</evidence>
<evidence type="ECO:0000313" key="2">
    <source>
        <dbReference type="Proteomes" id="UP000028500"/>
    </source>
</evidence>
<evidence type="ECO:0000313" key="1">
    <source>
        <dbReference type="EMBL" id="CDH18562.1"/>
    </source>
</evidence>
<dbReference type="OrthoDB" id="6445301at2"/>
<dbReference type="AlphaFoldDB" id="A0A077PD33"/>
<organism evidence="1 2">
    <name type="scientific">Xenorhabdus bovienii str. kraussei Quebec</name>
    <dbReference type="NCBI Taxonomy" id="1398203"/>
    <lineage>
        <taxon>Bacteria</taxon>
        <taxon>Pseudomonadati</taxon>
        <taxon>Pseudomonadota</taxon>
        <taxon>Gammaproteobacteria</taxon>
        <taxon>Enterobacterales</taxon>
        <taxon>Morganellaceae</taxon>
        <taxon>Xenorhabdus</taxon>
    </lineage>
</organism>
<protein>
    <recommendedName>
        <fullName evidence="3">Phage protein</fullName>
    </recommendedName>
</protein>
<gene>
    <name evidence="1" type="ORF">XBKQ1_1350007</name>
</gene>